<evidence type="ECO:0000313" key="1">
    <source>
        <dbReference type="EMBL" id="PSU34573.1"/>
    </source>
</evidence>
<evidence type="ECO:0000313" key="2">
    <source>
        <dbReference type="Proteomes" id="UP000241222"/>
    </source>
</evidence>
<dbReference type="Proteomes" id="UP000241222">
    <property type="component" value="Unassembled WGS sequence"/>
</dbReference>
<name>A0A2T3J0I4_9GAMM</name>
<dbReference type="EMBL" id="PYMH01000002">
    <property type="protein sequence ID" value="PSU34573.1"/>
    <property type="molecule type" value="Genomic_DNA"/>
</dbReference>
<proteinExistence type="predicted"/>
<organism evidence="1 2">
    <name type="scientific">Photobacterium lutimaris</name>
    <dbReference type="NCBI Taxonomy" id="388278"/>
    <lineage>
        <taxon>Bacteria</taxon>
        <taxon>Pseudomonadati</taxon>
        <taxon>Pseudomonadota</taxon>
        <taxon>Gammaproteobacteria</taxon>
        <taxon>Vibrionales</taxon>
        <taxon>Vibrionaceae</taxon>
        <taxon>Photobacterium</taxon>
    </lineage>
</organism>
<sequence>MKFIIILLFSIVYPQVAIANELHDSYMKYRDGYYKNDLSDMLAMISKENLEDIDIKGVTTSPIKFDLQFPFISSITTSLVKELSYFETIDETLGCLTVNGLSADYAPITISLKYILEGGYWKMGYVKIEYLSGYSDFAKEAVCPRA</sequence>
<reference evidence="1 2" key="1">
    <citation type="submission" date="2018-03" db="EMBL/GenBank/DDBJ databases">
        <title>Whole genome sequencing of Histamine producing bacteria.</title>
        <authorList>
            <person name="Butler K."/>
        </authorList>
    </citation>
    <scope>NUCLEOTIDE SEQUENCE [LARGE SCALE GENOMIC DNA]</scope>
    <source>
        <strain evidence="1 2">JCM 13586</strain>
    </source>
</reference>
<evidence type="ECO:0008006" key="3">
    <source>
        <dbReference type="Google" id="ProtNLM"/>
    </source>
</evidence>
<comment type="caution">
    <text evidence="1">The sequence shown here is derived from an EMBL/GenBank/DDBJ whole genome shotgun (WGS) entry which is preliminary data.</text>
</comment>
<accession>A0A2T3J0I4</accession>
<keyword evidence="2" id="KW-1185">Reference proteome</keyword>
<protein>
    <recommendedName>
        <fullName evidence="3">DUF3828 domain-containing protein</fullName>
    </recommendedName>
</protein>
<gene>
    <name evidence="1" type="ORF">C9I99_05540</name>
</gene>
<dbReference type="OrthoDB" id="5824033at2"/>
<dbReference type="RefSeq" id="WP_107347889.1">
    <property type="nucleotide sequence ID" value="NZ_PYMH01000002.1"/>
</dbReference>
<dbReference type="AlphaFoldDB" id="A0A2T3J0I4"/>